<protein>
    <recommendedName>
        <fullName evidence="1">N-acetyltransferase domain-containing protein</fullName>
    </recommendedName>
</protein>
<evidence type="ECO:0000259" key="1">
    <source>
        <dbReference type="PROSITE" id="PS51186"/>
    </source>
</evidence>
<gene>
    <name evidence="2" type="ORF">C812_02115</name>
</gene>
<dbReference type="CDD" id="cd04301">
    <property type="entry name" value="NAT_SF"/>
    <property type="match status" value="1"/>
</dbReference>
<dbReference type="HOGENOM" id="CLU_081840_1_2_9"/>
<dbReference type="OrthoDB" id="9797178at2"/>
<dbReference type="InterPro" id="IPR016181">
    <property type="entry name" value="Acyl_CoA_acyltransferase"/>
</dbReference>
<name>R9LBT9_9BACL</name>
<dbReference type="RefSeq" id="WP_016312602.1">
    <property type="nucleotide sequence ID" value="NZ_KE159653.1"/>
</dbReference>
<dbReference type="GO" id="GO:0016747">
    <property type="term" value="F:acyltransferase activity, transferring groups other than amino-acyl groups"/>
    <property type="evidence" value="ECO:0007669"/>
    <property type="project" value="InterPro"/>
</dbReference>
<dbReference type="Proteomes" id="UP000019598">
    <property type="component" value="Unassembled WGS sequence"/>
</dbReference>
<accession>R9LBT9</accession>
<comment type="caution">
    <text evidence="2">The sequence shown here is derived from an EMBL/GenBank/DDBJ whole genome shotgun (WGS) entry which is preliminary data.</text>
</comment>
<feature type="domain" description="N-acetyltransferase" evidence="1">
    <location>
        <begin position="1"/>
        <end position="153"/>
    </location>
</feature>
<evidence type="ECO:0000313" key="3">
    <source>
        <dbReference type="Proteomes" id="UP000019598"/>
    </source>
</evidence>
<organism evidence="2 3">
    <name type="scientific">Paenibacillus barengoltzii G22</name>
    <dbReference type="NCBI Taxonomy" id="1235795"/>
    <lineage>
        <taxon>Bacteria</taxon>
        <taxon>Bacillati</taxon>
        <taxon>Bacillota</taxon>
        <taxon>Bacilli</taxon>
        <taxon>Bacillales</taxon>
        <taxon>Paenibacillaceae</taxon>
        <taxon>Paenibacillus</taxon>
    </lineage>
</organism>
<sequence length="173" mass="19505">MIIRAEEPRDARALFALHFQAFGEREDESKLVDRIRNSPQYNPSLSLVAEHEGQIVGHALFSKAEVVGKKQVSHEVVVLAPLAVSPFFQKQGIGTQLIQEGLQRTQELGYGVVFLIGHPEYYPRFGFKPARSLGFELKQFEVPDEVFMAIELKEGATLSIQGELLYPEAFFEK</sequence>
<reference evidence="2 3" key="1">
    <citation type="submission" date="2013-04" db="EMBL/GenBank/DDBJ databases">
        <title>The Genome Sequence of Paenibacillus barengoltzii G22.</title>
        <authorList>
            <consortium name="The Broad Institute Genomics Platform"/>
            <consortium name="The Broad Institute Genome Sequencing Center for Infectious Disease"/>
            <person name="Earl A."/>
            <person name="Xavier R."/>
            <person name="Elson C."/>
            <person name="Duck W."/>
            <person name="Walker B."/>
            <person name="Young S."/>
            <person name="Zeng Q."/>
            <person name="Gargeya S."/>
            <person name="Fitzgerald M."/>
            <person name="Haas B."/>
            <person name="Abouelleil A."/>
            <person name="Allen A.W."/>
            <person name="Alvarado L."/>
            <person name="Arachchi H.M."/>
            <person name="Berlin A.M."/>
            <person name="Chapman S.B."/>
            <person name="Gainer-Dewar J."/>
            <person name="Goldberg J."/>
            <person name="Griggs A."/>
            <person name="Gujja S."/>
            <person name="Hansen M."/>
            <person name="Howarth C."/>
            <person name="Imamovic A."/>
            <person name="Ireland A."/>
            <person name="Larimer J."/>
            <person name="McCowan C."/>
            <person name="Murphy C."/>
            <person name="Pearson M."/>
            <person name="Poon T.W."/>
            <person name="Priest M."/>
            <person name="Roberts A."/>
            <person name="Saif S."/>
            <person name="Shea T."/>
            <person name="Sisk P."/>
            <person name="Sykes S."/>
            <person name="Wortman J."/>
            <person name="Nusbaum C."/>
            <person name="Birren B."/>
        </authorList>
    </citation>
    <scope>NUCLEOTIDE SEQUENCE [LARGE SCALE GENOMIC DNA]</scope>
    <source>
        <strain evidence="2 3">G22</strain>
    </source>
</reference>
<dbReference type="PATRIC" id="fig|1235795.3.peg.2083"/>
<proteinExistence type="predicted"/>
<dbReference type="SUPFAM" id="SSF55729">
    <property type="entry name" value="Acyl-CoA N-acyltransferases (Nat)"/>
    <property type="match status" value="1"/>
</dbReference>
<dbReference type="Pfam" id="PF00583">
    <property type="entry name" value="Acetyltransf_1"/>
    <property type="match status" value="1"/>
</dbReference>
<dbReference type="Gene3D" id="3.40.630.30">
    <property type="match status" value="1"/>
</dbReference>
<evidence type="ECO:0000313" key="2">
    <source>
        <dbReference type="EMBL" id="EOS56053.1"/>
    </source>
</evidence>
<dbReference type="AlphaFoldDB" id="R9LBT9"/>
<dbReference type="STRING" id="1235795.C812_02115"/>
<dbReference type="PROSITE" id="PS51186">
    <property type="entry name" value="GNAT"/>
    <property type="match status" value="1"/>
</dbReference>
<dbReference type="InterPro" id="IPR000182">
    <property type="entry name" value="GNAT_dom"/>
</dbReference>
<dbReference type="EMBL" id="ASSZ01000020">
    <property type="protein sequence ID" value="EOS56053.1"/>
    <property type="molecule type" value="Genomic_DNA"/>
</dbReference>
<dbReference type="GeneID" id="43345129"/>